<evidence type="ECO:0000256" key="3">
    <source>
        <dbReference type="ARBA" id="ARBA00022989"/>
    </source>
</evidence>
<dbReference type="AlphaFoldDB" id="A0A7J5AHN3"/>
<comment type="similarity">
    <text evidence="7">Belongs to the transglycosylase MltG family.</text>
</comment>
<dbReference type="InterPro" id="IPR003770">
    <property type="entry name" value="MLTG-like"/>
</dbReference>
<dbReference type="GO" id="GO:0005886">
    <property type="term" value="C:plasma membrane"/>
    <property type="evidence" value="ECO:0007669"/>
    <property type="project" value="UniProtKB-SubCell"/>
</dbReference>
<dbReference type="EMBL" id="WAEM01000002">
    <property type="protein sequence ID" value="KAB1156509.1"/>
    <property type="molecule type" value="Genomic_DNA"/>
</dbReference>
<feature type="transmembrane region" description="Helical" evidence="7">
    <location>
        <begin position="6"/>
        <end position="26"/>
    </location>
</feature>
<proteinExistence type="inferred from homology"/>
<dbReference type="PANTHER" id="PTHR30518:SF2">
    <property type="entry name" value="ENDOLYTIC MUREIN TRANSGLYCOSYLASE"/>
    <property type="match status" value="1"/>
</dbReference>
<feature type="site" description="Important for catalytic activity" evidence="7">
    <location>
        <position position="216"/>
    </location>
</feature>
<evidence type="ECO:0000313" key="9">
    <source>
        <dbReference type="Proteomes" id="UP000490922"/>
    </source>
</evidence>
<comment type="catalytic activity">
    <reaction evidence="7">
        <text>a peptidoglycan chain = a peptidoglycan chain with N-acetyl-1,6-anhydromuramyl-[peptide] at the reducing end + a peptidoglycan chain with N-acetylglucosamine at the non-reducing end.</text>
        <dbReference type="EC" id="4.2.2.29"/>
    </reaction>
</comment>
<dbReference type="NCBIfam" id="TIGR00247">
    <property type="entry name" value="endolytic transglycosylase MltG"/>
    <property type="match status" value="1"/>
</dbReference>
<keyword evidence="5 7" id="KW-0456">Lyase</keyword>
<comment type="caution">
    <text evidence="8">The sequence shown here is derived from an EMBL/GenBank/DDBJ whole genome shotgun (WGS) entry which is preliminary data.</text>
</comment>
<keyword evidence="3 7" id="KW-1133">Transmembrane helix</keyword>
<evidence type="ECO:0000256" key="7">
    <source>
        <dbReference type="HAMAP-Rule" id="MF_02065"/>
    </source>
</evidence>
<organism evidence="8 9">
    <name type="scientific">Flavobacterium luteum</name>
    <dbReference type="NCBI Taxonomy" id="2026654"/>
    <lineage>
        <taxon>Bacteria</taxon>
        <taxon>Pseudomonadati</taxon>
        <taxon>Bacteroidota</taxon>
        <taxon>Flavobacteriia</taxon>
        <taxon>Flavobacteriales</taxon>
        <taxon>Flavobacteriaceae</taxon>
        <taxon>Flavobacterium</taxon>
    </lineage>
</organism>
<dbReference type="GO" id="GO:0009252">
    <property type="term" value="P:peptidoglycan biosynthetic process"/>
    <property type="evidence" value="ECO:0007669"/>
    <property type="project" value="UniProtKB-UniRule"/>
</dbReference>
<evidence type="ECO:0000256" key="6">
    <source>
        <dbReference type="ARBA" id="ARBA00023316"/>
    </source>
</evidence>
<evidence type="ECO:0000256" key="4">
    <source>
        <dbReference type="ARBA" id="ARBA00023136"/>
    </source>
</evidence>
<sequence length="347" mass="40061">MNLKKIITIFSVLLITGLIVYGYILYRDIFGANTKFSENEVYIYIPTDSDYEAVKKIVTPYIDNMSRFEMVANKKSYPDRAEKAGRFILKKGMNSNEIVNALRINIPVNLAFNNQERLENFAGRIGSQIEADSLSLLTAFKDKKFLEENGFTEENVLSMFVPNSYEFFWNTNANKFRDKMSKEYRKFWTDARLEKAKLLNLTPIQVSILASIVHKETVKRDERPKVAGVYLNRLQRGIKLEADPTVIYAVKLKSGDFNQVIKRVLYKDLETDSPYNTYKYEGLPPGPIAMPDITALEAVLNPEKHNYIYFCASVTNFGYHEFAVTTAQHEVNRQKYVAWVNQQGIKR</sequence>
<evidence type="ECO:0000313" key="8">
    <source>
        <dbReference type="EMBL" id="KAB1156509.1"/>
    </source>
</evidence>
<dbReference type="HAMAP" id="MF_02065">
    <property type="entry name" value="MltG"/>
    <property type="match status" value="1"/>
</dbReference>
<evidence type="ECO:0000256" key="5">
    <source>
        <dbReference type="ARBA" id="ARBA00023239"/>
    </source>
</evidence>
<dbReference type="Proteomes" id="UP000490922">
    <property type="component" value="Unassembled WGS sequence"/>
</dbReference>
<keyword evidence="2 7" id="KW-0812">Transmembrane</keyword>
<dbReference type="Pfam" id="PF02618">
    <property type="entry name" value="YceG"/>
    <property type="match status" value="1"/>
</dbReference>
<comment type="subcellular location">
    <subcellularLocation>
        <location evidence="7">Cell membrane</location>
        <topology evidence="7">Single-pass membrane protein</topology>
    </subcellularLocation>
</comment>
<keyword evidence="9" id="KW-1185">Reference proteome</keyword>
<accession>A0A7J5AHN3</accession>
<evidence type="ECO:0000256" key="2">
    <source>
        <dbReference type="ARBA" id="ARBA00022692"/>
    </source>
</evidence>
<dbReference type="RefSeq" id="WP_151106505.1">
    <property type="nucleotide sequence ID" value="NZ_WAEM01000002.1"/>
</dbReference>
<gene>
    <name evidence="7 8" type="primary">mltG</name>
    <name evidence="8" type="ORF">F6464_03900</name>
</gene>
<dbReference type="GO" id="GO:0008932">
    <property type="term" value="F:lytic endotransglycosylase activity"/>
    <property type="evidence" value="ECO:0007669"/>
    <property type="project" value="UniProtKB-UniRule"/>
</dbReference>
<dbReference type="CDD" id="cd08010">
    <property type="entry name" value="MltG_like"/>
    <property type="match status" value="1"/>
</dbReference>
<keyword evidence="6 7" id="KW-0961">Cell wall biogenesis/degradation</keyword>
<dbReference type="GO" id="GO:0071555">
    <property type="term" value="P:cell wall organization"/>
    <property type="evidence" value="ECO:0007669"/>
    <property type="project" value="UniProtKB-KW"/>
</dbReference>
<keyword evidence="1 7" id="KW-1003">Cell membrane</keyword>
<comment type="function">
    <text evidence="7">Functions as a peptidoglycan terminase that cleaves nascent peptidoglycan strands endolytically to terminate their elongation.</text>
</comment>
<dbReference type="Gene3D" id="3.30.160.60">
    <property type="entry name" value="Classic Zinc Finger"/>
    <property type="match status" value="1"/>
</dbReference>
<reference evidence="8 9" key="1">
    <citation type="submission" date="2019-09" db="EMBL/GenBank/DDBJ databases">
        <title>Flavobacterium sp. nov., isolated from glacier ice.</title>
        <authorList>
            <person name="Liu Q."/>
        </authorList>
    </citation>
    <scope>NUCLEOTIDE SEQUENCE [LARGE SCALE GENOMIC DNA]</scope>
    <source>
        <strain evidence="8 9">NBRC 112527</strain>
    </source>
</reference>
<name>A0A7J5AHN3_9FLAO</name>
<dbReference type="PANTHER" id="PTHR30518">
    <property type="entry name" value="ENDOLYTIC MUREIN TRANSGLYCOSYLASE"/>
    <property type="match status" value="1"/>
</dbReference>
<evidence type="ECO:0000256" key="1">
    <source>
        <dbReference type="ARBA" id="ARBA00022475"/>
    </source>
</evidence>
<dbReference type="EC" id="4.2.2.29" evidence="7"/>
<keyword evidence="4 7" id="KW-0472">Membrane</keyword>
<protein>
    <recommendedName>
        <fullName evidence="7">Endolytic murein transglycosylase</fullName>
        <ecNumber evidence="7">4.2.2.29</ecNumber>
    </recommendedName>
    <alternativeName>
        <fullName evidence="7">Peptidoglycan lytic transglycosylase</fullName>
    </alternativeName>
    <alternativeName>
        <fullName evidence="7">Peptidoglycan polymerization terminase</fullName>
    </alternativeName>
</protein>
<dbReference type="OrthoDB" id="9814591at2"/>